<dbReference type="InterPro" id="IPR050114">
    <property type="entry name" value="UPF0173_UPF0282_UlaG_hydrolase"/>
</dbReference>
<dbReference type="Pfam" id="PF12706">
    <property type="entry name" value="Lactamase_B_2"/>
    <property type="match status" value="1"/>
</dbReference>
<dbReference type="InterPro" id="IPR001279">
    <property type="entry name" value="Metallo-B-lactamas"/>
</dbReference>
<evidence type="ECO:0000313" key="3">
    <source>
        <dbReference type="Proteomes" id="UP000886858"/>
    </source>
</evidence>
<dbReference type="Proteomes" id="UP000886858">
    <property type="component" value="Unassembled WGS sequence"/>
</dbReference>
<feature type="domain" description="Metallo-beta-lactamase" evidence="1">
    <location>
        <begin position="7"/>
        <end position="190"/>
    </location>
</feature>
<protein>
    <submittedName>
        <fullName evidence="2">MBL fold metallo-hydrolase</fullName>
    </submittedName>
</protein>
<reference evidence="2" key="2">
    <citation type="submission" date="2021-04" db="EMBL/GenBank/DDBJ databases">
        <authorList>
            <person name="Gilroy R."/>
        </authorList>
    </citation>
    <scope>NUCLEOTIDE SEQUENCE</scope>
    <source>
        <strain evidence="2">CHK179-7159</strain>
    </source>
</reference>
<dbReference type="PANTHER" id="PTHR43546">
    <property type="entry name" value="UPF0173 METAL-DEPENDENT HYDROLASE MJ1163-RELATED"/>
    <property type="match status" value="1"/>
</dbReference>
<name>A0A9D2I7B0_9FIRM</name>
<gene>
    <name evidence="2" type="ORF">H9717_11110</name>
</gene>
<reference evidence="2" key="1">
    <citation type="journal article" date="2021" name="PeerJ">
        <title>Extensive microbial diversity within the chicken gut microbiome revealed by metagenomics and culture.</title>
        <authorList>
            <person name="Gilroy R."/>
            <person name="Ravi A."/>
            <person name="Getino M."/>
            <person name="Pursley I."/>
            <person name="Horton D.L."/>
            <person name="Alikhan N.F."/>
            <person name="Baker D."/>
            <person name="Gharbi K."/>
            <person name="Hall N."/>
            <person name="Watson M."/>
            <person name="Adriaenssens E.M."/>
            <person name="Foster-Nyarko E."/>
            <person name="Jarju S."/>
            <person name="Secka A."/>
            <person name="Antonio M."/>
            <person name="Oren A."/>
            <person name="Chaudhuri R.R."/>
            <person name="La Ragione R."/>
            <person name="Hildebrand F."/>
            <person name="Pallen M.J."/>
        </authorList>
    </citation>
    <scope>NUCLEOTIDE SEQUENCE</scope>
    <source>
        <strain evidence="2">CHK179-7159</strain>
    </source>
</reference>
<dbReference type="AlphaFoldDB" id="A0A9D2I7B0"/>
<proteinExistence type="predicted"/>
<accession>A0A9D2I7B0</accession>
<dbReference type="InterPro" id="IPR036866">
    <property type="entry name" value="RibonucZ/Hydroxyglut_hydro"/>
</dbReference>
<dbReference type="SMART" id="SM00849">
    <property type="entry name" value="Lactamase_B"/>
    <property type="match status" value="1"/>
</dbReference>
<organism evidence="2 3">
    <name type="scientific">Candidatus Eisenbergiella merdipullorum</name>
    <dbReference type="NCBI Taxonomy" id="2838553"/>
    <lineage>
        <taxon>Bacteria</taxon>
        <taxon>Bacillati</taxon>
        <taxon>Bacillota</taxon>
        <taxon>Clostridia</taxon>
        <taxon>Lachnospirales</taxon>
        <taxon>Lachnospiraceae</taxon>
        <taxon>Eisenbergiella</taxon>
    </lineage>
</organism>
<evidence type="ECO:0000259" key="1">
    <source>
        <dbReference type="SMART" id="SM00849"/>
    </source>
</evidence>
<dbReference type="SUPFAM" id="SSF56281">
    <property type="entry name" value="Metallo-hydrolase/oxidoreductase"/>
    <property type="match status" value="1"/>
</dbReference>
<sequence>MKICWIGQSGYVLTSGSTKIVIDPYLSDSVYRASGKKRLVEPPVLPEELHADAVVCTHNHLDHLDPDTISRMDHKQRIYTTKEGVEKLREMGYDQAIALKAGDTVEEGAFRLTAVPAFHTVEAFGLIIQAEGITLYFSGDTLYDERLKEIGSFHPDVSFLCINGKLGNMNVSEAVEVALAIGARRSVPNHYGMFASNTEDPEKFTAHVPDSFIMELGQAYDVEDLL</sequence>
<comment type="caution">
    <text evidence="2">The sequence shown here is derived from an EMBL/GenBank/DDBJ whole genome shotgun (WGS) entry which is preliminary data.</text>
</comment>
<evidence type="ECO:0000313" key="2">
    <source>
        <dbReference type="EMBL" id="HJA93640.1"/>
    </source>
</evidence>
<dbReference type="Gene3D" id="3.60.15.10">
    <property type="entry name" value="Ribonuclease Z/Hydroxyacylglutathione hydrolase-like"/>
    <property type="match status" value="1"/>
</dbReference>
<dbReference type="EMBL" id="DWYY01000121">
    <property type="protein sequence ID" value="HJA93640.1"/>
    <property type="molecule type" value="Genomic_DNA"/>
</dbReference>